<name>A2E833_TRIV3</name>
<dbReference type="VEuPathDB" id="TrichDB:TVAG_498450"/>
<sequence>MKAKPSKNIWSYIPKWAILYTTAIVPIFICICFSSYLLIFDNDPPRMPLPYTSVDCASINVKSVSTTGSRITINVSYSEFNQIPKSAGISLLTTFLTTGGTRLDNRINNYYDMVANDTDGSYVVLHPMIGNSTLDIYCGKIHIGQNNISVAEINAFPTGFSRFSYREFQNVEIYDACFFNESIIVFSFPSAAFSQINTTSNSYINVSFARTPYSPHINAMNPTELRNGNPGAPDIYFLDANPTKAHEILLDVVFPIWISTYYTKSTHMPALMLTSNQENLVNIIKSVFDGEIFMKNQNVCYGDGVVLPTRSGIKYLVNRTMYQTIPGLAWGEFMDQITRLKPEIISEVKHHFTSKKMVSGRISVHQKCSYVLPELKKAFPKAKIEVISDDDDLRIIANTIAKSQMFVTAFAEESIYSVFMNENATVAEVLPIGFECTQYAKRYAMSMNLNYVALGKRNDYKGCREHNLFEYFEAMDNMTLPELKHDYLKAILGKHLTF</sequence>
<reference evidence="2" key="1">
    <citation type="submission" date="2006-10" db="EMBL/GenBank/DDBJ databases">
        <authorList>
            <person name="Amadeo P."/>
            <person name="Zhao Q."/>
            <person name="Wortman J."/>
            <person name="Fraser-Liggett C."/>
            <person name="Carlton J."/>
        </authorList>
    </citation>
    <scope>NUCLEOTIDE SEQUENCE</scope>
    <source>
        <strain evidence="2">G3</strain>
    </source>
</reference>
<keyword evidence="1" id="KW-0812">Transmembrane</keyword>
<evidence type="ECO:0000313" key="3">
    <source>
        <dbReference type="Proteomes" id="UP000001542"/>
    </source>
</evidence>
<keyword evidence="3" id="KW-1185">Reference proteome</keyword>
<dbReference type="AlphaFoldDB" id="A2E833"/>
<dbReference type="InParanoid" id="A2E833"/>
<dbReference type="EMBL" id="DS113324">
    <property type="protein sequence ID" value="EAY11151.1"/>
    <property type="molecule type" value="Genomic_DNA"/>
</dbReference>
<evidence type="ECO:0000256" key="1">
    <source>
        <dbReference type="SAM" id="Phobius"/>
    </source>
</evidence>
<dbReference type="VEuPathDB" id="TrichDB:TVAGG3_0973930"/>
<protein>
    <submittedName>
        <fullName evidence="2">Uncharacterized protein</fullName>
    </submittedName>
</protein>
<dbReference type="Proteomes" id="UP000001542">
    <property type="component" value="Unassembled WGS sequence"/>
</dbReference>
<proteinExistence type="predicted"/>
<feature type="transmembrane region" description="Helical" evidence="1">
    <location>
        <begin position="12"/>
        <end position="39"/>
    </location>
</feature>
<gene>
    <name evidence="2" type="ORF">TVAG_498450</name>
</gene>
<accession>A2E833</accession>
<keyword evidence="1" id="KW-1133">Transmembrane helix</keyword>
<organism evidence="2 3">
    <name type="scientific">Trichomonas vaginalis (strain ATCC PRA-98 / G3)</name>
    <dbReference type="NCBI Taxonomy" id="412133"/>
    <lineage>
        <taxon>Eukaryota</taxon>
        <taxon>Metamonada</taxon>
        <taxon>Parabasalia</taxon>
        <taxon>Trichomonadida</taxon>
        <taxon>Trichomonadidae</taxon>
        <taxon>Trichomonas</taxon>
    </lineage>
</organism>
<reference evidence="2" key="2">
    <citation type="journal article" date="2007" name="Science">
        <title>Draft genome sequence of the sexually transmitted pathogen Trichomonas vaginalis.</title>
        <authorList>
            <person name="Carlton J.M."/>
            <person name="Hirt R.P."/>
            <person name="Silva J.C."/>
            <person name="Delcher A.L."/>
            <person name="Schatz M."/>
            <person name="Zhao Q."/>
            <person name="Wortman J.R."/>
            <person name="Bidwell S.L."/>
            <person name="Alsmark U.C.M."/>
            <person name="Besteiro S."/>
            <person name="Sicheritz-Ponten T."/>
            <person name="Noel C.J."/>
            <person name="Dacks J.B."/>
            <person name="Foster P.G."/>
            <person name="Simillion C."/>
            <person name="Van de Peer Y."/>
            <person name="Miranda-Saavedra D."/>
            <person name="Barton G.J."/>
            <person name="Westrop G.D."/>
            <person name="Mueller S."/>
            <person name="Dessi D."/>
            <person name="Fiori P.L."/>
            <person name="Ren Q."/>
            <person name="Paulsen I."/>
            <person name="Zhang H."/>
            <person name="Bastida-Corcuera F.D."/>
            <person name="Simoes-Barbosa A."/>
            <person name="Brown M.T."/>
            <person name="Hayes R.D."/>
            <person name="Mukherjee M."/>
            <person name="Okumura C.Y."/>
            <person name="Schneider R."/>
            <person name="Smith A.J."/>
            <person name="Vanacova S."/>
            <person name="Villalvazo M."/>
            <person name="Haas B.J."/>
            <person name="Pertea M."/>
            <person name="Feldblyum T.V."/>
            <person name="Utterback T.R."/>
            <person name="Shu C.L."/>
            <person name="Osoegawa K."/>
            <person name="de Jong P.J."/>
            <person name="Hrdy I."/>
            <person name="Horvathova L."/>
            <person name="Zubacova Z."/>
            <person name="Dolezal P."/>
            <person name="Malik S.B."/>
            <person name="Logsdon J.M. Jr."/>
            <person name="Henze K."/>
            <person name="Gupta A."/>
            <person name="Wang C.C."/>
            <person name="Dunne R.L."/>
            <person name="Upcroft J.A."/>
            <person name="Upcroft P."/>
            <person name="White O."/>
            <person name="Salzberg S.L."/>
            <person name="Tang P."/>
            <person name="Chiu C.-H."/>
            <person name="Lee Y.-S."/>
            <person name="Embley T.M."/>
            <person name="Coombs G.H."/>
            <person name="Mottram J.C."/>
            <person name="Tachezy J."/>
            <person name="Fraser-Liggett C.M."/>
            <person name="Johnson P.J."/>
        </authorList>
    </citation>
    <scope>NUCLEOTIDE SEQUENCE [LARGE SCALE GENOMIC DNA]</scope>
    <source>
        <strain evidence="2">G3</strain>
    </source>
</reference>
<keyword evidence="1" id="KW-0472">Membrane</keyword>
<dbReference type="RefSeq" id="XP_001323374.1">
    <property type="nucleotide sequence ID" value="XM_001323339.1"/>
</dbReference>
<evidence type="ECO:0000313" key="2">
    <source>
        <dbReference type="EMBL" id="EAY11151.1"/>
    </source>
</evidence>
<dbReference type="KEGG" id="tva:4769101"/>